<evidence type="ECO:0000313" key="1">
    <source>
        <dbReference type="EMBL" id="EMI55976.1"/>
    </source>
</evidence>
<dbReference type="EMBL" id="ANOH01000182">
    <property type="protein sequence ID" value="EMI55976.1"/>
    <property type="molecule type" value="Genomic_DNA"/>
</dbReference>
<dbReference type="PATRIC" id="fig|1263870.3.peg.2739"/>
<accession>M5UDP4</accession>
<dbReference type="Proteomes" id="UP000011885">
    <property type="component" value="Unassembled WGS sequence"/>
</dbReference>
<name>M5UDP4_9BACT</name>
<gene>
    <name evidence="1" type="ORF">RSSM_02576</name>
</gene>
<reference evidence="1 2" key="1">
    <citation type="journal article" date="2013" name="Mar. Genomics">
        <title>Expression of sulfatases in Rhodopirellula baltica and the diversity of sulfatases in the genus Rhodopirellula.</title>
        <authorList>
            <person name="Wegner C.E."/>
            <person name="Richter-Heitmann T."/>
            <person name="Klindworth A."/>
            <person name="Klockow C."/>
            <person name="Richter M."/>
            <person name="Achstetter T."/>
            <person name="Glockner F.O."/>
            <person name="Harder J."/>
        </authorList>
    </citation>
    <scope>NUCLEOTIDE SEQUENCE [LARGE SCALE GENOMIC DNA]</scope>
    <source>
        <strain evidence="1 2">SM41</strain>
    </source>
</reference>
<dbReference type="AlphaFoldDB" id="M5UDP4"/>
<sequence>MDCEMLAAHYRVRRCARTGVENRSGYSSGDRYSPWLTRYNRGVCLPADPPFEVFGSALTKGC</sequence>
<keyword evidence="2" id="KW-1185">Reference proteome</keyword>
<protein>
    <submittedName>
        <fullName evidence="1">Uncharacterized protein</fullName>
    </submittedName>
</protein>
<comment type="caution">
    <text evidence="1">The sequence shown here is derived from an EMBL/GenBank/DDBJ whole genome shotgun (WGS) entry which is preliminary data.</text>
</comment>
<evidence type="ECO:0000313" key="2">
    <source>
        <dbReference type="Proteomes" id="UP000011885"/>
    </source>
</evidence>
<organism evidence="1 2">
    <name type="scientific">Rhodopirellula sallentina SM41</name>
    <dbReference type="NCBI Taxonomy" id="1263870"/>
    <lineage>
        <taxon>Bacteria</taxon>
        <taxon>Pseudomonadati</taxon>
        <taxon>Planctomycetota</taxon>
        <taxon>Planctomycetia</taxon>
        <taxon>Pirellulales</taxon>
        <taxon>Pirellulaceae</taxon>
        <taxon>Rhodopirellula</taxon>
    </lineage>
</organism>
<proteinExistence type="predicted"/>